<dbReference type="OrthoDB" id="3868412at2759"/>
<dbReference type="KEGG" id="psco:LY89DRAFT_765195"/>
<dbReference type="RefSeq" id="XP_018062685.1">
    <property type="nucleotide sequence ID" value="XM_018221665.1"/>
</dbReference>
<protein>
    <submittedName>
        <fullName evidence="1">Uncharacterized protein</fullName>
    </submittedName>
</protein>
<dbReference type="Proteomes" id="UP000070700">
    <property type="component" value="Unassembled WGS sequence"/>
</dbReference>
<sequence length="134" mass="15527">VNISVTYDHRLRKTGHPVRSAIHKPQIGRLVVGWVTTSEYLLLYVFDFCRSCKNFPCGDAAGKFRFWLADPVICHLKCNLDVQHLFEYCRNIYFHLNLLHKCCATFCNILSAFRIGTCEELPHSPFYPTFANIL</sequence>
<name>A0A132B7E0_MOLSC</name>
<dbReference type="GeneID" id="28831391"/>
<feature type="non-terminal residue" evidence="1">
    <location>
        <position position="1"/>
    </location>
</feature>
<dbReference type="InParanoid" id="A0A132B7E0"/>
<proteinExistence type="predicted"/>
<gene>
    <name evidence="1" type="ORF">LY89DRAFT_765195</name>
</gene>
<accession>A0A132B7E0</accession>
<reference evidence="1 2" key="1">
    <citation type="submission" date="2015-10" db="EMBL/GenBank/DDBJ databases">
        <title>Full genome of DAOMC 229536 Phialocephala scopiformis, a fungal endophyte of spruce producing the potent anti-insectan compound rugulosin.</title>
        <authorList>
            <consortium name="DOE Joint Genome Institute"/>
            <person name="Walker A.K."/>
            <person name="Frasz S.L."/>
            <person name="Seifert K.A."/>
            <person name="Miller J.D."/>
            <person name="Mondo S.J."/>
            <person name="Labutti K."/>
            <person name="Lipzen A."/>
            <person name="Dockter R."/>
            <person name="Kennedy M."/>
            <person name="Grigoriev I.V."/>
            <person name="Spatafora J.W."/>
        </authorList>
    </citation>
    <scope>NUCLEOTIDE SEQUENCE [LARGE SCALE GENOMIC DNA]</scope>
    <source>
        <strain evidence="1 2">CBS 120377</strain>
    </source>
</reference>
<keyword evidence="2" id="KW-1185">Reference proteome</keyword>
<evidence type="ECO:0000313" key="2">
    <source>
        <dbReference type="Proteomes" id="UP000070700"/>
    </source>
</evidence>
<organism evidence="1 2">
    <name type="scientific">Mollisia scopiformis</name>
    <name type="common">Conifer needle endophyte fungus</name>
    <name type="synonym">Phialocephala scopiformis</name>
    <dbReference type="NCBI Taxonomy" id="149040"/>
    <lineage>
        <taxon>Eukaryota</taxon>
        <taxon>Fungi</taxon>
        <taxon>Dikarya</taxon>
        <taxon>Ascomycota</taxon>
        <taxon>Pezizomycotina</taxon>
        <taxon>Leotiomycetes</taxon>
        <taxon>Helotiales</taxon>
        <taxon>Mollisiaceae</taxon>
        <taxon>Mollisia</taxon>
    </lineage>
</organism>
<dbReference type="AlphaFoldDB" id="A0A132B7E0"/>
<dbReference type="EMBL" id="KQ947436">
    <property type="protein sequence ID" value="KUJ08330.1"/>
    <property type="molecule type" value="Genomic_DNA"/>
</dbReference>
<evidence type="ECO:0000313" key="1">
    <source>
        <dbReference type="EMBL" id="KUJ08330.1"/>
    </source>
</evidence>